<keyword evidence="7" id="KW-0233">DNA recombination</keyword>
<dbReference type="PANTHER" id="PTHR30349">
    <property type="entry name" value="PHAGE INTEGRASE-RELATED"/>
    <property type="match status" value="1"/>
</dbReference>
<dbReference type="InterPro" id="IPR010998">
    <property type="entry name" value="Integrase_recombinase_N"/>
</dbReference>
<dbReference type="Gene3D" id="1.10.150.130">
    <property type="match status" value="3"/>
</dbReference>
<gene>
    <name evidence="12" type="ORF">J2S07_000551</name>
</gene>
<feature type="domain" description="Core-binding (CB)" evidence="11">
    <location>
        <begin position="25"/>
        <end position="105"/>
    </location>
</feature>
<keyword evidence="13" id="KW-1185">Reference proteome</keyword>
<evidence type="ECO:0000259" key="11">
    <source>
        <dbReference type="PROSITE" id="PS51900"/>
    </source>
</evidence>
<comment type="subcellular location">
    <subcellularLocation>
        <location evidence="1">Cytoplasm</location>
    </subcellularLocation>
</comment>
<dbReference type="Pfam" id="PF02899">
    <property type="entry name" value="Phage_int_SAM_1"/>
    <property type="match status" value="2"/>
</dbReference>
<evidence type="ECO:0000256" key="5">
    <source>
        <dbReference type="ARBA" id="ARBA00022908"/>
    </source>
</evidence>
<dbReference type="InterPro" id="IPR013762">
    <property type="entry name" value="Integrase-like_cat_sf"/>
</dbReference>
<evidence type="ECO:0000259" key="10">
    <source>
        <dbReference type="PROSITE" id="PS51898"/>
    </source>
</evidence>
<accession>A0ABT9V019</accession>
<evidence type="ECO:0000256" key="2">
    <source>
        <dbReference type="ARBA" id="ARBA00022490"/>
    </source>
</evidence>
<dbReference type="InterPro" id="IPR011010">
    <property type="entry name" value="DNA_brk_join_enz"/>
</dbReference>
<evidence type="ECO:0000313" key="12">
    <source>
        <dbReference type="EMBL" id="MDQ0154247.1"/>
    </source>
</evidence>
<feature type="domain" description="Tyr recombinase" evidence="10">
    <location>
        <begin position="343"/>
        <end position="519"/>
    </location>
</feature>
<keyword evidence="2" id="KW-0963">Cytoplasm</keyword>
<keyword evidence="6 9" id="KW-0238">DNA-binding</keyword>
<dbReference type="InterPro" id="IPR002104">
    <property type="entry name" value="Integrase_catalytic"/>
</dbReference>
<dbReference type="Pfam" id="PF00589">
    <property type="entry name" value="Phage_integrase"/>
    <property type="match status" value="1"/>
</dbReference>
<dbReference type="InterPro" id="IPR050090">
    <property type="entry name" value="Tyrosine_recombinase_XerCD"/>
</dbReference>
<proteinExistence type="predicted"/>
<dbReference type="PROSITE" id="PS51900">
    <property type="entry name" value="CB"/>
    <property type="match status" value="3"/>
</dbReference>
<name>A0ABT9V019_9BACL</name>
<dbReference type="PANTHER" id="PTHR30349:SF77">
    <property type="entry name" value="TYROSINE RECOMBINASE XERC"/>
    <property type="match status" value="1"/>
</dbReference>
<reference evidence="12 13" key="1">
    <citation type="submission" date="2023-07" db="EMBL/GenBank/DDBJ databases">
        <title>Genomic Encyclopedia of Type Strains, Phase IV (KMG-IV): sequencing the most valuable type-strain genomes for metagenomic binning, comparative biology and taxonomic classification.</title>
        <authorList>
            <person name="Goeker M."/>
        </authorList>
    </citation>
    <scope>NUCLEOTIDE SEQUENCE [LARGE SCALE GENOMIC DNA]</scope>
    <source>
        <strain evidence="12 13">DSM 23948</strain>
    </source>
</reference>
<keyword evidence="4" id="KW-0159">Chromosome partition</keyword>
<dbReference type="InterPro" id="IPR004107">
    <property type="entry name" value="Integrase_SAM-like_N"/>
</dbReference>
<evidence type="ECO:0000256" key="3">
    <source>
        <dbReference type="ARBA" id="ARBA00022618"/>
    </source>
</evidence>
<evidence type="ECO:0000256" key="7">
    <source>
        <dbReference type="ARBA" id="ARBA00023172"/>
    </source>
</evidence>
<sequence length="523" mass="61881">MTVINRKDREKMEGLWEVKCDFAYEENKHVINGFLLSLKNQNRSKSTLIRYRRVLEFFFKNKEVSFISISSDDIQSWKMVHQKELKEVTIQTHIFVLRSFYKFCKDNGCIGESPFLEDNAYEWELKELLPNKENQKVINEFLGSLKNEDRSKRILSNARSSLQLFFRNKPNSFSTVTSEETTLWFRAHQKERKKSTADCQLSHLRAFYNFCLEAGYVDKNPFLYHWEKENKYWEVDIILANNINKERINEYLLSIYVLNYSKDTINGYRYNLQVFFKGKKELFSTITSDEILQWLSHAQKKYKEKTITNYLITLNSFFSFCVEEGYIDKSPMKMRWYPRLPKPIPKYLNKEEVAKIRNHCEKENLRNRVLVEFLLTSGCRIGEVHQLNRTDVDLENRTAIVFGKGKKFRQVHFSVKCCLLLEQYLDLRKDKELALFVTSVGKPRRLSKDWLKKIINKVGKVSGISGTLHPHRLRHTFATDLLSKGADLSFIGEELGHKQLKTTQIYASLPEQKIVALYRKYMG</sequence>
<organism evidence="12 13">
    <name type="scientific">Anoxybacillus andreesenii</name>
    <dbReference type="NCBI Taxonomy" id="1325932"/>
    <lineage>
        <taxon>Bacteria</taxon>
        <taxon>Bacillati</taxon>
        <taxon>Bacillota</taxon>
        <taxon>Bacilli</taxon>
        <taxon>Bacillales</taxon>
        <taxon>Anoxybacillaceae</taxon>
        <taxon>Anoxybacillus</taxon>
    </lineage>
</organism>
<keyword evidence="8" id="KW-0131">Cell cycle</keyword>
<keyword evidence="3" id="KW-0132">Cell division</keyword>
<evidence type="ECO:0000256" key="4">
    <source>
        <dbReference type="ARBA" id="ARBA00022829"/>
    </source>
</evidence>
<dbReference type="InterPro" id="IPR044068">
    <property type="entry name" value="CB"/>
</dbReference>
<feature type="domain" description="Core-binding (CB)" evidence="11">
    <location>
        <begin position="132"/>
        <end position="212"/>
    </location>
</feature>
<comment type="caution">
    <text evidence="12">The sequence shown here is derived from an EMBL/GenBank/DDBJ whole genome shotgun (WGS) entry which is preliminary data.</text>
</comment>
<keyword evidence="5" id="KW-0229">DNA integration</keyword>
<dbReference type="RefSeq" id="WP_307148860.1">
    <property type="nucleotide sequence ID" value="NZ_JAUSTU010000002.1"/>
</dbReference>
<protein>
    <submittedName>
        <fullName evidence="12">Site-specific recombinase XerD</fullName>
    </submittedName>
</protein>
<evidence type="ECO:0000256" key="8">
    <source>
        <dbReference type="ARBA" id="ARBA00023306"/>
    </source>
</evidence>
<dbReference type="Gene3D" id="1.10.443.10">
    <property type="entry name" value="Intergrase catalytic core"/>
    <property type="match status" value="1"/>
</dbReference>
<feature type="domain" description="Core-binding (CB)" evidence="11">
    <location>
        <begin position="243"/>
        <end position="322"/>
    </location>
</feature>
<dbReference type="EMBL" id="JAUSTU010000002">
    <property type="protein sequence ID" value="MDQ0154247.1"/>
    <property type="molecule type" value="Genomic_DNA"/>
</dbReference>
<evidence type="ECO:0000256" key="1">
    <source>
        <dbReference type="ARBA" id="ARBA00004496"/>
    </source>
</evidence>
<dbReference type="Proteomes" id="UP001231362">
    <property type="component" value="Unassembled WGS sequence"/>
</dbReference>
<dbReference type="SUPFAM" id="SSF56349">
    <property type="entry name" value="DNA breaking-rejoining enzymes"/>
    <property type="match status" value="3"/>
</dbReference>
<evidence type="ECO:0000256" key="9">
    <source>
        <dbReference type="PROSITE-ProRule" id="PRU01248"/>
    </source>
</evidence>
<evidence type="ECO:0000313" key="13">
    <source>
        <dbReference type="Proteomes" id="UP001231362"/>
    </source>
</evidence>
<dbReference type="PROSITE" id="PS51898">
    <property type="entry name" value="TYR_RECOMBINASE"/>
    <property type="match status" value="1"/>
</dbReference>
<evidence type="ECO:0000256" key="6">
    <source>
        <dbReference type="ARBA" id="ARBA00023125"/>
    </source>
</evidence>